<keyword evidence="5" id="KW-1185">Reference proteome</keyword>
<name>A0A401PIT0_SCYTO</name>
<dbReference type="InterPro" id="IPR013783">
    <property type="entry name" value="Ig-like_fold"/>
</dbReference>
<dbReference type="InterPro" id="IPR013106">
    <property type="entry name" value="Ig_V-set"/>
</dbReference>
<dbReference type="AlphaFoldDB" id="A0A401PIT0"/>
<evidence type="ECO:0000259" key="3">
    <source>
        <dbReference type="PROSITE" id="PS50835"/>
    </source>
</evidence>
<dbReference type="InterPro" id="IPR007110">
    <property type="entry name" value="Ig-like_dom"/>
</dbReference>
<keyword evidence="1" id="KW-1133">Transmembrane helix</keyword>
<evidence type="ECO:0000313" key="4">
    <source>
        <dbReference type="EMBL" id="GCB73036.1"/>
    </source>
</evidence>
<protein>
    <recommendedName>
        <fullName evidence="3">Ig-like domain-containing protein</fullName>
    </recommendedName>
</protein>
<gene>
    <name evidence="4" type="ORF">scyTo_0006593</name>
</gene>
<feature type="signal peptide" evidence="2">
    <location>
        <begin position="1"/>
        <end position="22"/>
    </location>
</feature>
<dbReference type="InterPro" id="IPR003599">
    <property type="entry name" value="Ig_sub"/>
</dbReference>
<dbReference type="PANTHER" id="PTHR15466:SF2">
    <property type="entry name" value="V-SET AND IMMUNOGLOBULIN DOMAIN-CONTAINING PROTEIN 4"/>
    <property type="match status" value="1"/>
</dbReference>
<feature type="domain" description="Ig-like" evidence="3">
    <location>
        <begin position="35"/>
        <end position="131"/>
    </location>
</feature>
<evidence type="ECO:0000313" key="5">
    <source>
        <dbReference type="Proteomes" id="UP000288216"/>
    </source>
</evidence>
<dbReference type="PROSITE" id="PS50835">
    <property type="entry name" value="IG_LIKE"/>
    <property type="match status" value="1"/>
</dbReference>
<comment type="caution">
    <text evidence="4">The sequence shown here is derived from an EMBL/GenBank/DDBJ whole genome shotgun (WGS) entry which is preliminary data.</text>
</comment>
<sequence length="251" mass="28478">MEKQVCSLLVSILFLNLTDSLALTVPMEVTGQLRKSVSIPCSYRPSPLFAEVEVTWYINRYTVIIRRNEFGNYIPRFNNRNRISIKYYPGSGDVSLTMKNLAYSDRGTYTCEVRWLAKHGLNQTKENAYVNLIVLRALPPTGAPASVAPVFIPVHGFSNVKIPVWAFVLTVTLIVLFFSGIIICFVIWTRIKTGHMYELPSVRYENFPYPESVNAVLPENGEYEVMTATKENEYSVCLPDVHVPEQPDALM</sequence>
<reference evidence="4 5" key="1">
    <citation type="journal article" date="2018" name="Nat. Ecol. Evol.">
        <title>Shark genomes provide insights into elasmobranch evolution and the origin of vertebrates.</title>
        <authorList>
            <person name="Hara Y"/>
            <person name="Yamaguchi K"/>
            <person name="Onimaru K"/>
            <person name="Kadota M"/>
            <person name="Koyanagi M"/>
            <person name="Keeley SD"/>
            <person name="Tatsumi K"/>
            <person name="Tanaka K"/>
            <person name="Motone F"/>
            <person name="Kageyama Y"/>
            <person name="Nozu R"/>
            <person name="Adachi N"/>
            <person name="Nishimura O"/>
            <person name="Nakagawa R"/>
            <person name="Tanegashima C"/>
            <person name="Kiyatake I"/>
            <person name="Matsumoto R"/>
            <person name="Murakumo K"/>
            <person name="Nishida K"/>
            <person name="Terakita A"/>
            <person name="Kuratani S"/>
            <person name="Sato K"/>
            <person name="Hyodo S Kuraku.S."/>
        </authorList>
    </citation>
    <scope>NUCLEOTIDE SEQUENCE [LARGE SCALE GENOMIC DNA]</scope>
</reference>
<dbReference type="SMART" id="SM00409">
    <property type="entry name" value="IG"/>
    <property type="match status" value="1"/>
</dbReference>
<dbReference type="STRING" id="75743.A0A401PIT0"/>
<dbReference type="InterPro" id="IPR036179">
    <property type="entry name" value="Ig-like_dom_sf"/>
</dbReference>
<dbReference type="Gene3D" id="2.60.40.10">
    <property type="entry name" value="Immunoglobulins"/>
    <property type="match status" value="1"/>
</dbReference>
<dbReference type="OMA" id="NEYSVIC"/>
<keyword evidence="1" id="KW-0812">Transmembrane</keyword>
<feature type="transmembrane region" description="Helical" evidence="1">
    <location>
        <begin position="164"/>
        <end position="188"/>
    </location>
</feature>
<dbReference type="Pfam" id="PF07686">
    <property type="entry name" value="V-set"/>
    <property type="match status" value="1"/>
</dbReference>
<proteinExistence type="predicted"/>
<feature type="chain" id="PRO_5019318341" description="Ig-like domain-containing protein" evidence="2">
    <location>
        <begin position="23"/>
        <end position="251"/>
    </location>
</feature>
<evidence type="ECO:0000256" key="2">
    <source>
        <dbReference type="SAM" id="SignalP"/>
    </source>
</evidence>
<dbReference type="OrthoDB" id="9448246at2759"/>
<dbReference type="SMART" id="SM00406">
    <property type="entry name" value="IGv"/>
    <property type="match status" value="1"/>
</dbReference>
<dbReference type="PANTHER" id="PTHR15466">
    <property type="entry name" value="V-SET AND IMMUNOGLOBULIN DOMAIN CONTAINING 4"/>
    <property type="match status" value="1"/>
</dbReference>
<evidence type="ECO:0000256" key="1">
    <source>
        <dbReference type="SAM" id="Phobius"/>
    </source>
</evidence>
<dbReference type="GO" id="GO:0032703">
    <property type="term" value="P:negative regulation of interleukin-2 production"/>
    <property type="evidence" value="ECO:0007669"/>
    <property type="project" value="InterPro"/>
</dbReference>
<keyword evidence="1" id="KW-0472">Membrane</keyword>
<accession>A0A401PIT0</accession>
<dbReference type="InterPro" id="IPR039939">
    <property type="entry name" value="VSIG4"/>
</dbReference>
<dbReference type="GO" id="GO:0043031">
    <property type="term" value="P:negative regulation of macrophage activation"/>
    <property type="evidence" value="ECO:0007669"/>
    <property type="project" value="InterPro"/>
</dbReference>
<dbReference type="SUPFAM" id="SSF48726">
    <property type="entry name" value="Immunoglobulin"/>
    <property type="match status" value="1"/>
</dbReference>
<keyword evidence="2" id="KW-0732">Signal</keyword>
<dbReference type="GO" id="GO:0042130">
    <property type="term" value="P:negative regulation of T cell proliferation"/>
    <property type="evidence" value="ECO:0007669"/>
    <property type="project" value="InterPro"/>
</dbReference>
<dbReference type="Proteomes" id="UP000288216">
    <property type="component" value="Unassembled WGS sequence"/>
</dbReference>
<organism evidence="4 5">
    <name type="scientific">Scyliorhinus torazame</name>
    <name type="common">Cloudy catshark</name>
    <name type="synonym">Catulus torazame</name>
    <dbReference type="NCBI Taxonomy" id="75743"/>
    <lineage>
        <taxon>Eukaryota</taxon>
        <taxon>Metazoa</taxon>
        <taxon>Chordata</taxon>
        <taxon>Craniata</taxon>
        <taxon>Vertebrata</taxon>
        <taxon>Chondrichthyes</taxon>
        <taxon>Elasmobranchii</taxon>
        <taxon>Galeomorphii</taxon>
        <taxon>Galeoidea</taxon>
        <taxon>Carcharhiniformes</taxon>
        <taxon>Scyliorhinidae</taxon>
        <taxon>Scyliorhinus</taxon>
    </lineage>
</organism>
<dbReference type="EMBL" id="BFAA01002251">
    <property type="protein sequence ID" value="GCB73036.1"/>
    <property type="molecule type" value="Genomic_DNA"/>
</dbReference>